<accession>A0AA90SS53</accession>
<sequence length="59" mass="6701">MKIYVGADVNSVTAIIVTVTSANKADIGELPTLLRERRSTLWRCELHQRHIFRIALEGH</sequence>
<gene>
    <name evidence="1" type="ORF">QS748_01930</name>
</gene>
<dbReference type="Proteomes" id="UP001178148">
    <property type="component" value="Unassembled WGS sequence"/>
</dbReference>
<dbReference type="AlphaFoldDB" id="A0AA90SS53"/>
<name>A0AA90SS53_9GAMM</name>
<evidence type="ECO:0000313" key="2">
    <source>
        <dbReference type="Proteomes" id="UP001178148"/>
    </source>
</evidence>
<evidence type="ECO:0000313" key="1">
    <source>
        <dbReference type="EMBL" id="MDP0588014.1"/>
    </source>
</evidence>
<protein>
    <submittedName>
        <fullName evidence="1">Uncharacterized protein</fullName>
    </submittedName>
</protein>
<reference evidence="1 2" key="1">
    <citation type="journal article" date="2023" name="bioRxiv">
        <title>An intranuclear bacterial parasite of deep-sea mussels expresses apoptosis inhibitors acquired from its host.</title>
        <authorList>
            <person name="Gonzalez Porras M.A."/>
            <person name="Assie A."/>
            <person name="Tietjen M."/>
            <person name="Violette M."/>
            <person name="Kleiner M."/>
            <person name="Gruber-Vodicka H."/>
            <person name="Dubilier N."/>
            <person name="Leisch N."/>
        </authorList>
    </citation>
    <scope>NUCLEOTIDE SEQUENCE [LARGE SCALE GENOMIC DNA]</scope>
    <source>
        <strain evidence="1">IAP13</strain>
    </source>
</reference>
<comment type="caution">
    <text evidence="1">The sequence shown here is derived from an EMBL/GenBank/DDBJ whole genome shotgun (WGS) entry which is preliminary data.</text>
</comment>
<proteinExistence type="predicted"/>
<organism evidence="1 2">
    <name type="scientific">Candidatus Endonucleibacter bathymodioli</name>
    <dbReference type="NCBI Taxonomy" id="539814"/>
    <lineage>
        <taxon>Bacteria</taxon>
        <taxon>Pseudomonadati</taxon>
        <taxon>Pseudomonadota</taxon>
        <taxon>Gammaproteobacteria</taxon>
        <taxon>Oceanospirillales</taxon>
        <taxon>Endozoicomonadaceae</taxon>
        <taxon>Candidatus Endonucleibacter</taxon>
    </lineage>
</organism>
<keyword evidence="2" id="KW-1185">Reference proteome</keyword>
<dbReference type="EMBL" id="JASXSV010000002">
    <property type="protein sequence ID" value="MDP0588014.1"/>
    <property type="molecule type" value="Genomic_DNA"/>
</dbReference>